<feature type="transmembrane region" description="Helical" evidence="1">
    <location>
        <begin position="121"/>
        <end position="146"/>
    </location>
</feature>
<feature type="transmembrane region" description="Helical" evidence="1">
    <location>
        <begin position="53"/>
        <end position="73"/>
    </location>
</feature>
<name>A0A224XZR5_9HEMI</name>
<keyword evidence="1" id="KW-0812">Transmembrane</keyword>
<organism evidence="2">
    <name type="scientific">Panstrongylus lignarius</name>
    <dbReference type="NCBI Taxonomy" id="156445"/>
    <lineage>
        <taxon>Eukaryota</taxon>
        <taxon>Metazoa</taxon>
        <taxon>Ecdysozoa</taxon>
        <taxon>Arthropoda</taxon>
        <taxon>Hexapoda</taxon>
        <taxon>Insecta</taxon>
        <taxon>Pterygota</taxon>
        <taxon>Neoptera</taxon>
        <taxon>Paraneoptera</taxon>
        <taxon>Hemiptera</taxon>
        <taxon>Heteroptera</taxon>
        <taxon>Panheteroptera</taxon>
        <taxon>Cimicomorpha</taxon>
        <taxon>Reduviidae</taxon>
        <taxon>Triatominae</taxon>
        <taxon>Panstrongylus</taxon>
    </lineage>
</organism>
<keyword evidence="1" id="KW-0472">Membrane</keyword>
<feature type="transmembrane region" description="Helical" evidence="1">
    <location>
        <begin position="79"/>
        <end position="100"/>
    </location>
</feature>
<keyword evidence="1" id="KW-1133">Transmembrane helix</keyword>
<evidence type="ECO:0000256" key="1">
    <source>
        <dbReference type="SAM" id="Phobius"/>
    </source>
</evidence>
<accession>A0A224XZR5</accession>
<feature type="transmembrane region" description="Helical" evidence="1">
    <location>
        <begin position="6"/>
        <end position="32"/>
    </location>
</feature>
<evidence type="ECO:0000313" key="2">
    <source>
        <dbReference type="EMBL" id="JAW13589.1"/>
    </source>
</evidence>
<dbReference type="AlphaFoldDB" id="A0A224XZR5"/>
<dbReference type="EMBL" id="GFTR01002837">
    <property type="protein sequence ID" value="JAW13589.1"/>
    <property type="molecule type" value="Transcribed_RNA"/>
</dbReference>
<reference evidence="2" key="1">
    <citation type="journal article" date="2018" name="PLoS Negl. Trop. Dis.">
        <title>An insight into the salivary gland and fat body transcriptome of Panstrongylus lignarius (Hemiptera: Heteroptera), the main vector of Chagas disease in Peru.</title>
        <authorList>
            <person name="Nevoa J.C."/>
            <person name="Mendes M.T."/>
            <person name="da Silva M.V."/>
            <person name="Soares S.C."/>
            <person name="Oliveira C.J.F."/>
            <person name="Ribeiro J.M.C."/>
        </authorList>
    </citation>
    <scope>NUCLEOTIDE SEQUENCE</scope>
</reference>
<proteinExistence type="predicted"/>
<protein>
    <submittedName>
        <fullName evidence="2">Uncharacterized protein</fullName>
    </submittedName>
</protein>
<sequence>MAHAFGLILVLITICCRLHIKLTIICFVLFIANTNLAIKHYKPEYYEQQHIDFFDVGTSLFLVFGLYLLYGVYEETPSFVLAWIIFNWATVFVVLADLMFSSINCIVYRSYPINYYYCGTLLRELISALIACALLTYNGLVVSSLYQSFGMKRGRRIEENNCHHDSLWEE</sequence>